<name>A0ABM3YU17_PANGU</name>
<dbReference type="Proteomes" id="UP001652622">
    <property type="component" value="Unplaced"/>
</dbReference>
<evidence type="ECO:0000313" key="2">
    <source>
        <dbReference type="Proteomes" id="UP001652622"/>
    </source>
</evidence>
<dbReference type="GeneID" id="132708934"/>
<feature type="region of interest" description="Disordered" evidence="1">
    <location>
        <begin position="52"/>
        <end position="75"/>
    </location>
</feature>
<gene>
    <name evidence="3" type="primary">LOC132708934</name>
</gene>
<feature type="compositionally biased region" description="Basic and acidic residues" evidence="1">
    <location>
        <begin position="52"/>
        <end position="61"/>
    </location>
</feature>
<proteinExistence type="predicted"/>
<keyword evidence="2" id="KW-1185">Reference proteome</keyword>
<evidence type="ECO:0000313" key="3">
    <source>
        <dbReference type="RefSeq" id="XP_060539607.1"/>
    </source>
</evidence>
<dbReference type="InterPro" id="IPR036875">
    <property type="entry name" value="Znf_CCHC_sf"/>
</dbReference>
<dbReference type="RefSeq" id="XP_060539607.1">
    <property type="nucleotide sequence ID" value="XM_060683624.1"/>
</dbReference>
<protein>
    <submittedName>
        <fullName evidence="3">Uncharacterized protein LOC132708934</fullName>
    </submittedName>
</protein>
<dbReference type="SUPFAM" id="SSF57756">
    <property type="entry name" value="Retrovirus zinc finger-like domains"/>
    <property type="match status" value="1"/>
</dbReference>
<evidence type="ECO:0000256" key="1">
    <source>
        <dbReference type="SAM" id="MobiDB-lite"/>
    </source>
</evidence>
<accession>A0ABM3YU17</accession>
<reference evidence="3" key="1">
    <citation type="submission" date="2025-08" db="UniProtKB">
        <authorList>
            <consortium name="RefSeq"/>
        </authorList>
    </citation>
    <scope>IDENTIFICATION</scope>
    <source>
        <tissue evidence="3">Blood</tissue>
    </source>
</reference>
<organism evidence="2 3">
    <name type="scientific">Pantherophis guttatus</name>
    <name type="common">Corn snake</name>
    <name type="synonym">Elaphe guttata</name>
    <dbReference type="NCBI Taxonomy" id="94885"/>
    <lineage>
        <taxon>Eukaryota</taxon>
        <taxon>Metazoa</taxon>
        <taxon>Chordata</taxon>
        <taxon>Craniata</taxon>
        <taxon>Vertebrata</taxon>
        <taxon>Euteleostomi</taxon>
        <taxon>Lepidosauria</taxon>
        <taxon>Squamata</taxon>
        <taxon>Bifurcata</taxon>
        <taxon>Unidentata</taxon>
        <taxon>Episquamata</taxon>
        <taxon>Toxicofera</taxon>
        <taxon>Serpentes</taxon>
        <taxon>Colubroidea</taxon>
        <taxon>Colubridae</taxon>
        <taxon>Colubrinae</taxon>
        <taxon>Pantherophis</taxon>
    </lineage>
</organism>
<sequence>MGLDRDLRQACVYQGLPPCLAKWFKAAIDLDRGLQEFRSQGEARMMYPRRTVDRIPPKRETPSTVPKPRGEDSARRPGFRCFCCNQEGHCMADCPLPPPRSPGLQSPVTRDTTRVRNRPASEWIRLTMQTLPMKNMTLGKDVGGVSEERVGQLPLVAERVMRKHRTIQWWTPGRGPTCRAQPWLATRTFTHTTLLQRFQEGMGTGWLGFGGGGGAGGGTLMDYWWWWNRCEMRGYVADESTSL</sequence>